<protein>
    <submittedName>
        <fullName evidence="1">Uncharacterized protein</fullName>
    </submittedName>
</protein>
<sequence length="34" mass="4144">MRHFFGPVQLRQKKKEVSTYCRFPQNFNSTLQKV</sequence>
<organism evidence="1">
    <name type="scientific">Rhizophora mucronata</name>
    <name type="common">Asiatic mangrove</name>
    <dbReference type="NCBI Taxonomy" id="61149"/>
    <lineage>
        <taxon>Eukaryota</taxon>
        <taxon>Viridiplantae</taxon>
        <taxon>Streptophyta</taxon>
        <taxon>Embryophyta</taxon>
        <taxon>Tracheophyta</taxon>
        <taxon>Spermatophyta</taxon>
        <taxon>Magnoliopsida</taxon>
        <taxon>eudicotyledons</taxon>
        <taxon>Gunneridae</taxon>
        <taxon>Pentapetalae</taxon>
        <taxon>rosids</taxon>
        <taxon>fabids</taxon>
        <taxon>Malpighiales</taxon>
        <taxon>Rhizophoraceae</taxon>
        <taxon>Rhizophora</taxon>
    </lineage>
</organism>
<reference evidence="1" key="1">
    <citation type="submission" date="2018-02" db="EMBL/GenBank/DDBJ databases">
        <title>Rhizophora mucronata_Transcriptome.</title>
        <authorList>
            <person name="Meera S.P."/>
            <person name="Sreeshan A."/>
            <person name="Augustine A."/>
        </authorList>
    </citation>
    <scope>NUCLEOTIDE SEQUENCE</scope>
    <source>
        <tissue evidence="1">Leaf</tissue>
    </source>
</reference>
<dbReference type="AlphaFoldDB" id="A0A2P2J013"/>
<proteinExistence type="predicted"/>
<dbReference type="EMBL" id="GGEC01006351">
    <property type="protein sequence ID" value="MBW86834.1"/>
    <property type="molecule type" value="Transcribed_RNA"/>
</dbReference>
<accession>A0A2P2J013</accession>
<name>A0A2P2J013_RHIMU</name>
<evidence type="ECO:0000313" key="1">
    <source>
        <dbReference type="EMBL" id="MBW86834.1"/>
    </source>
</evidence>